<organism evidence="1 2">
    <name type="scientific">Pseudomonas putida TRO1</name>
    <dbReference type="NCBI Taxonomy" id="1227924"/>
    <lineage>
        <taxon>Bacteria</taxon>
        <taxon>Pseudomonadati</taxon>
        <taxon>Pseudomonadota</taxon>
        <taxon>Gammaproteobacteria</taxon>
        <taxon>Pseudomonadales</taxon>
        <taxon>Pseudomonadaceae</taxon>
        <taxon>Pseudomonas</taxon>
    </lineage>
</organism>
<proteinExistence type="predicted"/>
<evidence type="ECO:0000313" key="2">
    <source>
        <dbReference type="Proteomes" id="UP000013237"/>
    </source>
</evidence>
<dbReference type="AlphaFoldDB" id="A0AAD2ZZM6"/>
<dbReference type="Proteomes" id="UP000013237">
    <property type="component" value="Unassembled WGS sequence"/>
</dbReference>
<gene>
    <name evidence="1" type="ORF">C206_00725</name>
</gene>
<evidence type="ECO:0000313" key="1">
    <source>
        <dbReference type="EMBL" id="ENY79638.1"/>
    </source>
</evidence>
<name>A0AAD2ZZM6_PSEPU</name>
<protein>
    <submittedName>
        <fullName evidence="1">Uncharacterized protein</fullName>
    </submittedName>
</protein>
<dbReference type="RefSeq" id="WP_004573828.1">
    <property type="nucleotide sequence ID" value="NZ_APBQ01000005.1"/>
</dbReference>
<accession>A0AAD2ZZM6</accession>
<reference evidence="1 2" key="1">
    <citation type="submission" date="2013-02" db="EMBL/GenBank/DDBJ databases">
        <title>Insights into the proteome of triclosan-resistant Pseudomonas putida TRO1, isolated from activated sludge.</title>
        <authorList>
            <person name="Lolas I.B."/>
            <person name="Almeida B."/>
            <person name="Starnawski P.M."/>
            <person name="Soenderkaer M."/>
            <person name="Nielsen K.L."/>
            <person name="Nielsen J.L."/>
        </authorList>
    </citation>
    <scope>NUCLEOTIDE SEQUENCE [LARGE SCALE GENOMIC DNA]</scope>
    <source>
        <strain evidence="1 2">TRO1</strain>
    </source>
</reference>
<dbReference type="EMBL" id="APBQ01000005">
    <property type="protein sequence ID" value="ENY79638.1"/>
    <property type="molecule type" value="Genomic_DNA"/>
</dbReference>
<comment type="caution">
    <text evidence="1">The sequence shown here is derived from an EMBL/GenBank/DDBJ whole genome shotgun (WGS) entry which is preliminary data.</text>
</comment>
<sequence length="122" mass="13612">MKGNTRLLRQVNPNWIQDGRITSQAFSPTPKDEMKLSCYDGDLIEPPEAHEHFVDTLGLRSVGVLAVTVDECTALGLPALPDPAPFKEHAIIDFEGNGKGDIRRKSKELRSLAEARDWLYKP</sequence>